<sequence length="207" mass="22663">MSELLVDAIYEASVITKNWPAILCRLANLIGGSHGVLVSTTGTKFDWVASSEAYSEIVKHNYRHPEGPNRTRMLLEKKHSGFLTESDIWTDAELSQSSLYQDFLYPRSLGRSAATAIFTPNGDSFILHTDSPPSLGPITPEQIAVLDEYRPHLARAVLLSARLGFERAVAAANALDCAFRSIRPAIPITSGHLNRGIRPPLYSGCEA</sequence>
<name>A0ABT3Z4U4_9HYPH</name>
<dbReference type="EMBL" id="JAOVZR010000001">
    <property type="protein sequence ID" value="MCY0146780.1"/>
    <property type="molecule type" value="Genomic_DNA"/>
</dbReference>
<comment type="caution">
    <text evidence="1">The sequence shown here is derived from an EMBL/GenBank/DDBJ whole genome shotgun (WGS) entry which is preliminary data.</text>
</comment>
<evidence type="ECO:0000313" key="1">
    <source>
        <dbReference type="EMBL" id="MCY0146780.1"/>
    </source>
</evidence>
<gene>
    <name evidence="1" type="ORF">OEG84_03360</name>
</gene>
<dbReference type="RefSeq" id="WP_267652425.1">
    <property type="nucleotide sequence ID" value="NZ_JAOVZR010000001.1"/>
</dbReference>
<protein>
    <recommendedName>
        <fullName evidence="3">LuxR family transcriptional regulator</fullName>
    </recommendedName>
</protein>
<keyword evidence="2" id="KW-1185">Reference proteome</keyword>
<dbReference type="Proteomes" id="UP001073227">
    <property type="component" value="Unassembled WGS sequence"/>
</dbReference>
<organism evidence="1 2">
    <name type="scientific">Hoeflea algicola</name>
    <dbReference type="NCBI Taxonomy" id="2983763"/>
    <lineage>
        <taxon>Bacteria</taxon>
        <taxon>Pseudomonadati</taxon>
        <taxon>Pseudomonadota</taxon>
        <taxon>Alphaproteobacteria</taxon>
        <taxon>Hyphomicrobiales</taxon>
        <taxon>Rhizobiaceae</taxon>
        <taxon>Hoeflea</taxon>
    </lineage>
</organism>
<proteinExistence type="predicted"/>
<accession>A0ABT3Z4U4</accession>
<reference evidence="1" key="1">
    <citation type="submission" date="2022-10" db="EMBL/GenBank/DDBJ databases">
        <title>Hoeflea sp. G2-23, isolated from marine algae.</title>
        <authorList>
            <person name="Kristyanto S."/>
            <person name="Kim J.M."/>
            <person name="Jeon C.O."/>
        </authorList>
    </citation>
    <scope>NUCLEOTIDE SEQUENCE</scope>
    <source>
        <strain evidence="1">G2-23</strain>
    </source>
</reference>
<evidence type="ECO:0008006" key="3">
    <source>
        <dbReference type="Google" id="ProtNLM"/>
    </source>
</evidence>
<evidence type="ECO:0000313" key="2">
    <source>
        <dbReference type="Proteomes" id="UP001073227"/>
    </source>
</evidence>